<keyword evidence="2" id="KW-1185">Reference proteome</keyword>
<comment type="caution">
    <text evidence="1">The sequence shown here is derived from an EMBL/GenBank/DDBJ whole genome shotgun (WGS) entry which is preliminary data.</text>
</comment>
<sequence length="68" mass="8049">MAPIERRLRRTPNRIKFRCTVFTENGAPLASRYFYAYREEGARIQFEEWLETHAPTAYNPDTIQVTVV</sequence>
<proteinExistence type="predicted"/>
<dbReference type="EMBL" id="JBHTLP010000001">
    <property type="protein sequence ID" value="MFD1139768.1"/>
    <property type="molecule type" value="Genomic_DNA"/>
</dbReference>
<dbReference type="Proteomes" id="UP001597116">
    <property type="component" value="Unassembled WGS sequence"/>
</dbReference>
<gene>
    <name evidence="1" type="ORF">ACFQ4C_01545</name>
</gene>
<dbReference type="RefSeq" id="WP_379883857.1">
    <property type="nucleotide sequence ID" value="NZ_JBHTLP010000001.1"/>
</dbReference>
<name>A0ABW3QC28_9BACT</name>
<accession>A0ABW3QC28</accession>
<evidence type="ECO:0000313" key="2">
    <source>
        <dbReference type="Proteomes" id="UP001597116"/>
    </source>
</evidence>
<organism evidence="1 2">
    <name type="scientific">Larkinella insperata</name>
    <dbReference type="NCBI Taxonomy" id="332158"/>
    <lineage>
        <taxon>Bacteria</taxon>
        <taxon>Pseudomonadati</taxon>
        <taxon>Bacteroidota</taxon>
        <taxon>Cytophagia</taxon>
        <taxon>Cytophagales</taxon>
        <taxon>Spirosomataceae</taxon>
        <taxon>Larkinella</taxon>
    </lineage>
</organism>
<protein>
    <submittedName>
        <fullName evidence="1">Uncharacterized protein</fullName>
    </submittedName>
</protein>
<reference evidence="2" key="1">
    <citation type="journal article" date="2019" name="Int. J. Syst. Evol. Microbiol.">
        <title>The Global Catalogue of Microorganisms (GCM) 10K type strain sequencing project: providing services to taxonomists for standard genome sequencing and annotation.</title>
        <authorList>
            <consortium name="The Broad Institute Genomics Platform"/>
            <consortium name="The Broad Institute Genome Sequencing Center for Infectious Disease"/>
            <person name="Wu L."/>
            <person name="Ma J."/>
        </authorList>
    </citation>
    <scope>NUCLEOTIDE SEQUENCE [LARGE SCALE GENOMIC DNA]</scope>
    <source>
        <strain evidence="2">CCUG 55608</strain>
    </source>
</reference>
<evidence type="ECO:0000313" key="1">
    <source>
        <dbReference type="EMBL" id="MFD1139768.1"/>
    </source>
</evidence>